<feature type="transmembrane region" description="Helical" evidence="1">
    <location>
        <begin position="29"/>
        <end position="49"/>
    </location>
</feature>
<name>A0A7D5QD63_9EURY</name>
<evidence type="ECO:0000256" key="1">
    <source>
        <dbReference type="SAM" id="Phobius"/>
    </source>
</evidence>
<dbReference type="Pfam" id="PF26071">
    <property type="entry name" value="DUF8028"/>
    <property type="match status" value="1"/>
</dbReference>
<keyword evidence="1" id="KW-0472">Membrane</keyword>
<feature type="transmembrane region" description="Helical" evidence="1">
    <location>
        <begin position="55"/>
        <end position="74"/>
    </location>
</feature>
<evidence type="ECO:0000313" key="3">
    <source>
        <dbReference type="Proteomes" id="UP000509626"/>
    </source>
</evidence>
<dbReference type="GeneID" id="56038871"/>
<keyword evidence="1" id="KW-1133">Transmembrane helix</keyword>
<dbReference type="OrthoDB" id="383645at2157"/>
<gene>
    <name evidence="2" type="ORF">HUG12_15390</name>
</gene>
<dbReference type="AlphaFoldDB" id="A0A7D5QD63"/>
<proteinExistence type="predicted"/>
<evidence type="ECO:0000313" key="2">
    <source>
        <dbReference type="EMBL" id="QLG63040.1"/>
    </source>
</evidence>
<organism evidence="2 3">
    <name type="scientific">Halorarum salinum</name>
    <dbReference type="NCBI Taxonomy" id="2743089"/>
    <lineage>
        <taxon>Archaea</taxon>
        <taxon>Methanobacteriati</taxon>
        <taxon>Methanobacteriota</taxon>
        <taxon>Stenosarchaea group</taxon>
        <taxon>Halobacteria</taxon>
        <taxon>Halobacteriales</taxon>
        <taxon>Haloferacaceae</taxon>
        <taxon>Halorarum</taxon>
    </lineage>
</organism>
<dbReference type="EMBL" id="CP058579">
    <property type="protein sequence ID" value="QLG63040.1"/>
    <property type="molecule type" value="Genomic_DNA"/>
</dbReference>
<accession>A0A7D5QD63</accession>
<dbReference type="RefSeq" id="WP_179269625.1">
    <property type="nucleotide sequence ID" value="NZ_CP058579.1"/>
</dbReference>
<sequence>MTPSTPLREFARLTRTVQNRTELSPIRAMAFYTAIGLPLLYLPLLVNGLDSSDGPLFAALVCANFAALLAGHGYRAE</sequence>
<dbReference type="Proteomes" id="UP000509626">
    <property type="component" value="Chromosome"/>
</dbReference>
<reference evidence="2 3" key="1">
    <citation type="submission" date="2020-06" db="EMBL/GenBank/DDBJ databases">
        <title>NJ-3-1, isolated from saline soil.</title>
        <authorList>
            <person name="Cui H.L."/>
            <person name="Shi X."/>
        </authorList>
    </citation>
    <scope>NUCLEOTIDE SEQUENCE [LARGE SCALE GENOMIC DNA]</scope>
    <source>
        <strain evidence="2 3">NJ-3-1</strain>
    </source>
</reference>
<keyword evidence="3" id="KW-1185">Reference proteome</keyword>
<dbReference type="KEGG" id="halu:HUG12_15390"/>
<keyword evidence="1" id="KW-0812">Transmembrane</keyword>
<protein>
    <submittedName>
        <fullName evidence="2">Uncharacterized protein</fullName>
    </submittedName>
</protein>
<dbReference type="InterPro" id="IPR058341">
    <property type="entry name" value="DUF8028"/>
</dbReference>